<gene>
    <name evidence="1" type="ORF">CC86DRAFT_375765</name>
</gene>
<evidence type="ECO:0000313" key="1">
    <source>
        <dbReference type="EMBL" id="KAF2818565.1"/>
    </source>
</evidence>
<dbReference type="OrthoDB" id="3792558at2759"/>
<proteinExistence type="predicted"/>
<accession>A0A6A6ZE59</accession>
<dbReference type="Proteomes" id="UP000799424">
    <property type="component" value="Unassembled WGS sequence"/>
</dbReference>
<name>A0A6A6ZE59_9PLEO</name>
<evidence type="ECO:0000313" key="2">
    <source>
        <dbReference type="Proteomes" id="UP000799424"/>
    </source>
</evidence>
<sequence>MPNLNWRKPYKYKDNKVVKAPKTLRKEMSAVQRAFVVGAIVASRNGYASARALSNLMPQSRQGLSQLVQRITKRAEESGLSLWDNILYENDLGRGRSALLSQEQKDAIINITTSNRNHREQESWQAIKEGNFNAIAPEMSISTFKNVIEESAINRHCSTTLTNTRNTIASDSTSE</sequence>
<organism evidence="1 2">
    <name type="scientific">Ophiobolus disseminans</name>
    <dbReference type="NCBI Taxonomy" id="1469910"/>
    <lineage>
        <taxon>Eukaryota</taxon>
        <taxon>Fungi</taxon>
        <taxon>Dikarya</taxon>
        <taxon>Ascomycota</taxon>
        <taxon>Pezizomycotina</taxon>
        <taxon>Dothideomycetes</taxon>
        <taxon>Pleosporomycetidae</taxon>
        <taxon>Pleosporales</taxon>
        <taxon>Pleosporineae</taxon>
        <taxon>Phaeosphaeriaceae</taxon>
        <taxon>Ophiobolus</taxon>
    </lineage>
</organism>
<keyword evidence="2" id="KW-1185">Reference proteome</keyword>
<dbReference type="EMBL" id="MU006251">
    <property type="protein sequence ID" value="KAF2818565.1"/>
    <property type="molecule type" value="Genomic_DNA"/>
</dbReference>
<dbReference type="AlphaFoldDB" id="A0A6A6ZE59"/>
<reference evidence="1" key="1">
    <citation type="journal article" date="2020" name="Stud. Mycol.">
        <title>101 Dothideomycetes genomes: a test case for predicting lifestyles and emergence of pathogens.</title>
        <authorList>
            <person name="Haridas S."/>
            <person name="Albert R."/>
            <person name="Binder M."/>
            <person name="Bloem J."/>
            <person name="Labutti K."/>
            <person name="Salamov A."/>
            <person name="Andreopoulos B."/>
            <person name="Baker S."/>
            <person name="Barry K."/>
            <person name="Bills G."/>
            <person name="Bluhm B."/>
            <person name="Cannon C."/>
            <person name="Castanera R."/>
            <person name="Culley D."/>
            <person name="Daum C."/>
            <person name="Ezra D."/>
            <person name="Gonzalez J."/>
            <person name="Henrissat B."/>
            <person name="Kuo A."/>
            <person name="Liang C."/>
            <person name="Lipzen A."/>
            <person name="Lutzoni F."/>
            <person name="Magnuson J."/>
            <person name="Mondo S."/>
            <person name="Nolan M."/>
            <person name="Ohm R."/>
            <person name="Pangilinan J."/>
            <person name="Park H.-J."/>
            <person name="Ramirez L."/>
            <person name="Alfaro M."/>
            <person name="Sun H."/>
            <person name="Tritt A."/>
            <person name="Yoshinaga Y."/>
            <person name="Zwiers L.-H."/>
            <person name="Turgeon B."/>
            <person name="Goodwin S."/>
            <person name="Spatafora J."/>
            <person name="Crous P."/>
            <person name="Grigoriev I."/>
        </authorList>
    </citation>
    <scope>NUCLEOTIDE SEQUENCE</scope>
    <source>
        <strain evidence="1">CBS 113818</strain>
    </source>
</reference>
<protein>
    <submittedName>
        <fullName evidence="1">Uncharacterized protein</fullName>
    </submittedName>
</protein>